<feature type="compositionally biased region" description="Polar residues" evidence="1">
    <location>
        <begin position="1"/>
        <end position="24"/>
    </location>
</feature>
<keyword evidence="2" id="KW-1133">Transmembrane helix</keyword>
<evidence type="ECO:0000256" key="2">
    <source>
        <dbReference type="SAM" id="Phobius"/>
    </source>
</evidence>
<feature type="transmembrane region" description="Helical" evidence="2">
    <location>
        <begin position="75"/>
        <end position="93"/>
    </location>
</feature>
<evidence type="ECO:0000313" key="3">
    <source>
        <dbReference type="EMBL" id="KXJ91496.1"/>
    </source>
</evidence>
<dbReference type="AlphaFoldDB" id="A0A136J3G1"/>
<sequence length="240" mass="26380">MTVLTTGGQHSPATQTGHDQNSAETKPEASKNPIEHIFDRMFTVGFGRWLISMVVLGLAAGIVSKRPVGGLRAAAIYNIAIGCLHFFLPGPIATGRAATDPRPPMWYYIVLTLSTIAWLSAFPLIFAFSDPEDDAYVIFEVSPDNDKRRRGLFGLSLSAGQSTLAVLENISLACGAMGVCCFIFCVYQWYGLYKLATTQWTPEQLAEAWTAWEAERGTRKLKEEEKKMRKAVKQTQAAPG</sequence>
<keyword evidence="2" id="KW-0472">Membrane</keyword>
<keyword evidence="4" id="KW-1185">Reference proteome</keyword>
<keyword evidence="2" id="KW-0812">Transmembrane</keyword>
<feature type="transmembrane region" description="Helical" evidence="2">
    <location>
        <begin position="41"/>
        <end position="63"/>
    </location>
</feature>
<accession>A0A136J3G1</accession>
<dbReference type="InParanoid" id="A0A136J3G1"/>
<evidence type="ECO:0000313" key="4">
    <source>
        <dbReference type="Proteomes" id="UP000070501"/>
    </source>
</evidence>
<organism evidence="3 4">
    <name type="scientific">Microdochium bolleyi</name>
    <dbReference type="NCBI Taxonomy" id="196109"/>
    <lineage>
        <taxon>Eukaryota</taxon>
        <taxon>Fungi</taxon>
        <taxon>Dikarya</taxon>
        <taxon>Ascomycota</taxon>
        <taxon>Pezizomycotina</taxon>
        <taxon>Sordariomycetes</taxon>
        <taxon>Xylariomycetidae</taxon>
        <taxon>Xylariales</taxon>
        <taxon>Microdochiaceae</taxon>
        <taxon>Microdochium</taxon>
    </lineage>
</organism>
<feature type="transmembrane region" description="Helical" evidence="2">
    <location>
        <begin position="170"/>
        <end position="190"/>
    </location>
</feature>
<feature type="region of interest" description="Disordered" evidence="1">
    <location>
        <begin position="1"/>
        <end position="30"/>
    </location>
</feature>
<proteinExistence type="predicted"/>
<protein>
    <submittedName>
        <fullName evidence="3">Uncharacterized protein</fullName>
    </submittedName>
</protein>
<feature type="transmembrane region" description="Helical" evidence="2">
    <location>
        <begin position="105"/>
        <end position="128"/>
    </location>
</feature>
<evidence type="ECO:0000256" key="1">
    <source>
        <dbReference type="SAM" id="MobiDB-lite"/>
    </source>
</evidence>
<reference evidence="4" key="1">
    <citation type="submission" date="2016-02" db="EMBL/GenBank/DDBJ databases">
        <title>Draft genome sequence of Microdochium bolleyi, a fungal endophyte of beachgrass.</title>
        <authorList>
            <consortium name="DOE Joint Genome Institute"/>
            <person name="David A.S."/>
            <person name="May G."/>
            <person name="Haridas S."/>
            <person name="Lim J."/>
            <person name="Wang M."/>
            <person name="Labutti K."/>
            <person name="Lipzen A."/>
            <person name="Barry K."/>
            <person name="Grigoriev I.V."/>
        </authorList>
    </citation>
    <scope>NUCLEOTIDE SEQUENCE [LARGE SCALE GENOMIC DNA]</scope>
    <source>
        <strain evidence="4">J235TASD1</strain>
    </source>
</reference>
<dbReference type="EMBL" id="KQ964250">
    <property type="protein sequence ID" value="KXJ91496.1"/>
    <property type="molecule type" value="Genomic_DNA"/>
</dbReference>
<gene>
    <name evidence="3" type="ORF">Micbo1qcDRAFT_204733</name>
</gene>
<name>A0A136J3G1_9PEZI</name>
<dbReference type="OrthoDB" id="4749694at2759"/>
<dbReference type="Proteomes" id="UP000070501">
    <property type="component" value="Unassembled WGS sequence"/>
</dbReference>